<dbReference type="Pfam" id="PF15768">
    <property type="entry name" value="CC190"/>
    <property type="match status" value="1"/>
</dbReference>
<dbReference type="Proteomes" id="UP000694386">
    <property type="component" value="Unplaced"/>
</dbReference>
<dbReference type="RefSeq" id="XP_035301556.1">
    <property type="nucleotide sequence ID" value="XM_035445665.1"/>
</dbReference>
<dbReference type="STRING" id="10029.G3HQK0"/>
<dbReference type="PANTHER" id="PTHR36871">
    <property type="entry name" value="COILED-COIL DOMAIN-CONTAINING PROTEIN 190"/>
    <property type="match status" value="1"/>
</dbReference>
<dbReference type="AlphaFoldDB" id="G3HQK0"/>
<dbReference type="Proteomes" id="UP001108280">
    <property type="component" value="Chromosome 5"/>
</dbReference>
<reference evidence="5" key="4">
    <citation type="journal article" date="2020" name="Biotechnol. Bioeng.">
        <title>Chromosome-scale scaffolds for the Chinese hamster reference genome assembly to facilitate the study of the CHO epigenome.</title>
        <authorList>
            <person name="Hilliard W."/>
            <person name="MacDonald M."/>
            <person name="Lee K.H."/>
        </authorList>
    </citation>
    <scope>NUCLEOTIDE SEQUENCE [LARGE SCALE GENOMIC DNA]</scope>
    <source>
        <strain evidence="5">17A/GY</strain>
    </source>
</reference>
<feature type="compositionally biased region" description="Low complexity" evidence="1">
    <location>
        <begin position="186"/>
        <end position="206"/>
    </location>
</feature>
<dbReference type="Ensembl" id="ENSCGRT00001021511.1">
    <property type="protein sequence ID" value="ENSCGRP00001017268.1"/>
    <property type="gene ID" value="ENSCGRG00001017352.1"/>
</dbReference>
<evidence type="ECO:0000256" key="1">
    <source>
        <dbReference type="SAM" id="MobiDB-lite"/>
    </source>
</evidence>
<reference evidence="2" key="2">
    <citation type="submission" date="2011-08" db="EMBL/GenBank/DDBJ databases">
        <title>The genomic sequence of the Chinese hamster ovary CHO-K1 cell line.</title>
        <authorList>
            <person name="Xu X."/>
            <person name="Nagarajan H."/>
            <person name="Lewis N.E."/>
            <person name="Pan S."/>
            <person name="Cai Z."/>
            <person name="Liu X."/>
            <person name="Chen W."/>
            <person name="Xie M."/>
            <person name="Wang W."/>
            <person name="Hammond S."/>
            <person name="Andersen M.R."/>
            <person name="Neff N."/>
            <person name="Passarelli B."/>
            <person name="Koh W."/>
            <person name="Fan C.H."/>
            <person name="Wang J."/>
            <person name="Gui Y."/>
            <person name="Lee K.H."/>
            <person name="Betenbaugh M.J."/>
            <person name="Quake S.R."/>
            <person name="Famili I."/>
            <person name="Palsson B.O."/>
            <person name="Wang J."/>
        </authorList>
    </citation>
    <scope>NUCLEOTIDE SEQUENCE</scope>
</reference>
<sequence length="289" mass="32124">MDRRVVRGPLCKQFDLERKNARQAEARLSLRLQRLEVICLYHVKSLAREQRQLQKELQRLQQADIIKKKFSSRVESGIQKRSRDGVTFKAQTGQRHIVPEPEIRVLAANMTQEVKTKVQGPSLHDTALKDALKSPEHLQCQRDRTSCCKKENSQAREGESAKSLKGMDPNKDVSALCHGQEVSTNSTEDSPVSSPDDDSGSASADETISKNAGRKPHGDAEDQNAPSSVHCAESSKGKCTEPTFLELFAKAKNAHYLRHRVPPESERLLSVGEIFGHGGSSLPREGKKL</sequence>
<evidence type="ECO:0000313" key="4">
    <source>
        <dbReference type="Proteomes" id="UP000001075"/>
    </source>
</evidence>
<reference evidence="3" key="6">
    <citation type="submission" date="2025-05" db="UniProtKB">
        <authorList>
            <consortium name="Ensembl"/>
        </authorList>
    </citation>
    <scope>IDENTIFICATION</scope>
</reference>
<dbReference type="CTD" id="339512"/>
<dbReference type="InterPro" id="IPR031525">
    <property type="entry name" value="CC190"/>
</dbReference>
<name>G3HQK0_CRIGR</name>
<dbReference type="PaxDb" id="10029-XP_007625862.1"/>
<reference evidence="5" key="3">
    <citation type="journal article" date="2018" name="Biotechnol. Bioeng.">
        <title>A reference genome of the Chinese hamster based on a hybrid assembly strategy.</title>
        <authorList>
            <person name="Rupp O."/>
            <person name="MacDonald M.L."/>
            <person name="Li S."/>
            <person name="Dhiman H."/>
            <person name="Polson S."/>
            <person name="Griep S."/>
            <person name="Heffner K."/>
            <person name="Hernandez I."/>
            <person name="Brinkrolf K."/>
            <person name="Jadhav V."/>
            <person name="Samoudi M."/>
            <person name="Hao H."/>
            <person name="Kingham B."/>
            <person name="Goesmann A."/>
            <person name="Betenbaugh M.J."/>
            <person name="Lewis N.E."/>
            <person name="Borth N."/>
            <person name="Lee K.H."/>
        </authorList>
    </citation>
    <scope>NUCLEOTIDE SEQUENCE [LARGE SCALE GENOMIC DNA]</scope>
    <source>
        <strain evidence="5">17A/GY</strain>
    </source>
</reference>
<feature type="compositionally biased region" description="Basic and acidic residues" evidence="1">
    <location>
        <begin position="134"/>
        <end position="162"/>
    </location>
</feature>
<evidence type="ECO:0000313" key="6">
    <source>
        <dbReference type="RefSeq" id="XP_035301556.1"/>
    </source>
</evidence>
<dbReference type="eggNOG" id="ENOG502SAE4">
    <property type="taxonomic scope" value="Eukaryota"/>
</dbReference>
<dbReference type="RefSeq" id="XP_035313892.1">
    <property type="nucleotide sequence ID" value="XM_035458001.1"/>
</dbReference>
<dbReference type="Proteomes" id="UP000001075">
    <property type="component" value="Unassembled WGS sequence"/>
</dbReference>
<feature type="region of interest" description="Disordered" evidence="1">
    <location>
        <begin position="134"/>
        <end position="237"/>
    </location>
</feature>
<evidence type="ECO:0000313" key="5">
    <source>
        <dbReference type="Proteomes" id="UP001108280"/>
    </source>
</evidence>
<reference evidence="6" key="5">
    <citation type="submission" date="2025-04" db="UniProtKB">
        <authorList>
            <consortium name="RefSeq"/>
        </authorList>
    </citation>
    <scope>IDENTIFICATION</scope>
    <source>
        <strain evidence="6">17A/GY</strain>
        <tissue evidence="6">Liver</tissue>
    </source>
</reference>
<dbReference type="EMBL" id="JH000615">
    <property type="protein sequence ID" value="EGW06165.1"/>
    <property type="molecule type" value="Genomic_DNA"/>
</dbReference>
<evidence type="ECO:0000313" key="2">
    <source>
        <dbReference type="EMBL" id="EGW06165.1"/>
    </source>
</evidence>
<reference evidence="4" key="1">
    <citation type="journal article" date="2011" name="Nat. Biotechnol.">
        <title>The genomic sequence of the Chinese hamster ovary (CHO)-K1 cell line.</title>
        <authorList>
            <person name="Xu X."/>
            <person name="Nagarajan H."/>
            <person name="Lewis N.E."/>
            <person name="Pan S."/>
            <person name="Cai Z."/>
            <person name="Liu X."/>
            <person name="Chen W."/>
            <person name="Xie M."/>
            <person name="Wang W."/>
            <person name="Hammond S."/>
            <person name="Andersen M.R."/>
            <person name="Neff N."/>
            <person name="Passarelli B."/>
            <person name="Koh W."/>
            <person name="Fan H.C."/>
            <person name="Wang J."/>
            <person name="Gui Y."/>
            <person name="Lee K.H."/>
            <person name="Betenbaugh M.J."/>
            <person name="Quake S.R."/>
            <person name="Famili I."/>
            <person name="Palsson B.O."/>
            <person name="Wang J."/>
        </authorList>
    </citation>
    <scope>NUCLEOTIDE SEQUENCE [LARGE SCALE GENOMIC DNA]</scope>
    <source>
        <strain evidence="4">CHO K1 cell line</strain>
    </source>
</reference>
<gene>
    <name evidence="3 6" type="primary">Ccdc190</name>
    <name evidence="2" type="ORF">I79_013104</name>
</gene>
<protein>
    <submittedName>
        <fullName evidence="3">Coiled-coil domain containing 190</fullName>
    </submittedName>
    <submittedName>
        <fullName evidence="6">Coiled-coil domain-containing protein 190 isoform X1</fullName>
    </submittedName>
    <submittedName>
        <fullName evidence="2">Coiled-coil domain-containing protein C1orf110-like</fullName>
    </submittedName>
</protein>
<dbReference type="KEGG" id="cge:100767287"/>
<dbReference type="PANTHER" id="PTHR36871:SF1">
    <property type="entry name" value="COILED-COIL DOMAIN-CONTAINING PROTEIN 190"/>
    <property type="match status" value="1"/>
</dbReference>
<keyword evidence="5" id="KW-1185">Reference proteome</keyword>
<organism evidence="2 4">
    <name type="scientific">Cricetulus griseus</name>
    <name type="common">Chinese hamster</name>
    <name type="synonym">Cricetulus barabensis griseus</name>
    <dbReference type="NCBI Taxonomy" id="10029"/>
    <lineage>
        <taxon>Eukaryota</taxon>
        <taxon>Metazoa</taxon>
        <taxon>Chordata</taxon>
        <taxon>Craniata</taxon>
        <taxon>Vertebrata</taxon>
        <taxon>Euteleostomi</taxon>
        <taxon>Mammalia</taxon>
        <taxon>Eutheria</taxon>
        <taxon>Euarchontoglires</taxon>
        <taxon>Glires</taxon>
        <taxon>Rodentia</taxon>
        <taxon>Myomorpha</taxon>
        <taxon>Muroidea</taxon>
        <taxon>Cricetidae</taxon>
        <taxon>Cricetinae</taxon>
        <taxon>Cricetulus</taxon>
    </lineage>
</organism>
<dbReference type="OrthoDB" id="10050903at2759"/>
<accession>G3HQK0</accession>
<proteinExistence type="predicted"/>
<dbReference type="GeneID" id="100767287"/>
<evidence type="ECO:0000313" key="3">
    <source>
        <dbReference type="Ensembl" id="ENSCGRP00001017268.1"/>
    </source>
</evidence>